<feature type="coiled-coil region" evidence="5">
    <location>
        <begin position="232"/>
        <end position="280"/>
    </location>
</feature>
<dbReference type="SUPFAM" id="SSF109775">
    <property type="entry name" value="Mannose-6-phosphate receptor binding protein 1 (Tip47), C-terminal domain"/>
    <property type="match status" value="1"/>
</dbReference>
<evidence type="ECO:0000256" key="1">
    <source>
        <dbReference type="ARBA" id="ARBA00004502"/>
    </source>
</evidence>
<reference evidence="7" key="2">
    <citation type="submission" date="2025-09" db="UniProtKB">
        <authorList>
            <consortium name="Ensembl"/>
        </authorList>
    </citation>
    <scope>IDENTIFICATION</scope>
</reference>
<dbReference type="Ensembl" id="ENSMNET00000014699.1">
    <property type="protein sequence ID" value="ENSMNEP00000002900.1"/>
    <property type="gene ID" value="ENSMNEG00000013507.1"/>
</dbReference>
<evidence type="ECO:0000256" key="2">
    <source>
        <dbReference type="ARBA" id="ARBA00006311"/>
    </source>
</evidence>
<dbReference type="KEGG" id="mni:105468592"/>
<feature type="region of interest" description="Disordered" evidence="6">
    <location>
        <begin position="413"/>
        <end position="437"/>
    </location>
</feature>
<dbReference type="PANTHER" id="PTHR14024">
    <property type="entry name" value="PERILIPIN"/>
    <property type="match status" value="1"/>
</dbReference>
<dbReference type="Gene3D" id="3.30.720.170">
    <property type="entry name" value="Perilipin, alpha-beta domain"/>
    <property type="match status" value="1"/>
</dbReference>
<dbReference type="GO" id="GO:0019915">
    <property type="term" value="P:lipid storage"/>
    <property type="evidence" value="ECO:0007669"/>
    <property type="project" value="TreeGrafter"/>
</dbReference>
<evidence type="ECO:0000313" key="7">
    <source>
        <dbReference type="Ensembl" id="ENSMNEP00000002900.1"/>
    </source>
</evidence>
<dbReference type="AlphaFoldDB" id="A0A2K6AUS8"/>
<comment type="subcellular location">
    <subcellularLocation>
        <location evidence="1">Lipid droplet</location>
    </subcellularLocation>
</comment>
<organism evidence="7 8">
    <name type="scientific">Macaca nemestrina</name>
    <name type="common">Pig-tailed macaque</name>
    <dbReference type="NCBI Taxonomy" id="9545"/>
    <lineage>
        <taxon>Eukaryota</taxon>
        <taxon>Metazoa</taxon>
        <taxon>Chordata</taxon>
        <taxon>Craniata</taxon>
        <taxon>Vertebrata</taxon>
        <taxon>Euteleostomi</taxon>
        <taxon>Mammalia</taxon>
        <taxon>Eutheria</taxon>
        <taxon>Euarchontoglires</taxon>
        <taxon>Primates</taxon>
        <taxon>Haplorrhini</taxon>
        <taxon>Catarrhini</taxon>
        <taxon>Cercopithecidae</taxon>
        <taxon>Cercopithecinae</taxon>
        <taxon>Macaca</taxon>
    </lineage>
</organism>
<proteinExistence type="inferred from homology"/>
<dbReference type="InterPro" id="IPR004279">
    <property type="entry name" value="Perilipin"/>
</dbReference>
<protein>
    <recommendedName>
        <fullName evidence="4">Perilipin</fullName>
    </recommendedName>
</protein>
<keyword evidence="3" id="KW-0551">Lipid droplet</keyword>
<dbReference type="GeneTree" id="ENSGT00950000182920"/>
<dbReference type="GO" id="GO:0005811">
    <property type="term" value="C:lipid droplet"/>
    <property type="evidence" value="ECO:0007669"/>
    <property type="project" value="UniProtKB-SubCell"/>
</dbReference>
<dbReference type="STRING" id="9545.ENSMNEP00000002900"/>
<sequence>MASVAVDPQPSVVTRVINLPLVSSTYDLMSSAYLSTKDQYPYLKSVCEMAEKGVKTITSVAMTSALPIIQKLKPQIAVANIYACKGLDRIEERLPILNQPSTQIVANAKGAVTGAKDAVTTTVTGAKDSVASTITGVMDKTKGAVTGSVEKTKSVVSGSINTVLGSRMMQLVNSGVENALTKSELLVEQYLPLTEEELEKEAKKVEGFDLVQKPSYYVRLVSLSTKLRSRAYQQALSRVKEAKQKIQETISQLHSTVHLIEFARKNVHSANQKIQDAQDKLYLSWVEWKRSIGYDDTDESHCAEHIESRTLEIARNLTQQLQTTCHNLLSNIQGVPQNIQDQAKHMGVMAGDIYSVFHSAASFKEVSDSLLTSSKGKLQKMKESLDDVMDYLVNNTPLKWLVGPFYPQLTESQNAQDQVAEMDKSSQETQRSEHKTH</sequence>
<reference evidence="7" key="1">
    <citation type="submission" date="2025-08" db="UniProtKB">
        <authorList>
            <consortium name="Ensembl"/>
        </authorList>
    </citation>
    <scope>IDENTIFICATION</scope>
</reference>
<dbReference type="GeneID" id="105468592"/>
<dbReference type="PANTHER" id="PTHR14024:SF25">
    <property type="entry name" value="PERILIPIN-2"/>
    <property type="match status" value="1"/>
</dbReference>
<feature type="compositionally biased region" description="Basic and acidic residues" evidence="6">
    <location>
        <begin position="421"/>
        <end position="437"/>
    </location>
</feature>
<dbReference type="FunFam" id="1.20.120.340:FF:000006">
    <property type="entry name" value="Perilipin"/>
    <property type="match status" value="1"/>
</dbReference>
<dbReference type="OrthoDB" id="376826at2759"/>
<evidence type="ECO:0000256" key="3">
    <source>
        <dbReference type="ARBA" id="ARBA00022677"/>
    </source>
</evidence>
<dbReference type="GO" id="GO:0005829">
    <property type="term" value="C:cytosol"/>
    <property type="evidence" value="ECO:0007669"/>
    <property type="project" value="TreeGrafter"/>
</dbReference>
<dbReference type="Bgee" id="ENSMNEG00000013507">
    <property type="expression patterns" value="Expressed in liver and 12 other cell types or tissues"/>
</dbReference>
<evidence type="ECO:0000313" key="8">
    <source>
        <dbReference type="Proteomes" id="UP000233120"/>
    </source>
</evidence>
<evidence type="ECO:0000256" key="5">
    <source>
        <dbReference type="SAM" id="Coils"/>
    </source>
</evidence>
<keyword evidence="8" id="KW-1185">Reference proteome</keyword>
<dbReference type="Proteomes" id="UP000233120">
    <property type="component" value="Unassembled WGS sequence"/>
</dbReference>
<evidence type="ECO:0000256" key="6">
    <source>
        <dbReference type="SAM" id="MobiDB-lite"/>
    </source>
</evidence>
<dbReference type="OMA" id="NQENCHE"/>
<keyword evidence="5" id="KW-0175">Coiled coil</keyword>
<accession>A0A2K6AUS8</accession>
<comment type="similarity">
    <text evidence="2 4">Belongs to the perilipin family.</text>
</comment>
<name>A0A2K6AUS8_MACNE</name>
<dbReference type="Gene3D" id="1.20.120.340">
    <property type="entry name" value="Flagellar protein FliS"/>
    <property type="match status" value="2"/>
</dbReference>
<dbReference type="Pfam" id="PF03036">
    <property type="entry name" value="Perilipin"/>
    <property type="match status" value="1"/>
</dbReference>
<evidence type="ECO:0000256" key="4">
    <source>
        <dbReference type="PIRNR" id="PIRNR036881"/>
    </source>
</evidence>
<dbReference type="GO" id="GO:0010890">
    <property type="term" value="P:positive regulation of triglyceride storage"/>
    <property type="evidence" value="ECO:0007669"/>
    <property type="project" value="TreeGrafter"/>
</dbReference>
<dbReference type="PIRSF" id="PIRSF036881">
    <property type="entry name" value="PAT"/>
    <property type="match status" value="1"/>
</dbReference>